<evidence type="ECO:0000313" key="3">
    <source>
        <dbReference type="Proteomes" id="UP001386955"/>
    </source>
</evidence>
<evidence type="ECO:0000313" key="2">
    <source>
        <dbReference type="EMBL" id="KAK7384881.1"/>
    </source>
</evidence>
<protein>
    <submittedName>
        <fullName evidence="2">Uncharacterized protein</fullName>
    </submittedName>
</protein>
<dbReference type="AlphaFoldDB" id="A0AAN9RXK7"/>
<feature type="region of interest" description="Disordered" evidence="1">
    <location>
        <begin position="1"/>
        <end position="36"/>
    </location>
</feature>
<gene>
    <name evidence="2" type="ORF">VNO78_30584</name>
</gene>
<sequence length="104" mass="11827">MMEMKQEAKSTTCTTGSVRSSCNLSEEDVEPEEGEWRHVATEDGLGAERANPKAKQHHVPRRMVRLESEDELHGGKGFDLGFIIISNGVIRRNMFFKWALVFFT</sequence>
<dbReference type="EMBL" id="JAYMYS010000008">
    <property type="protein sequence ID" value="KAK7384881.1"/>
    <property type="molecule type" value="Genomic_DNA"/>
</dbReference>
<feature type="compositionally biased region" description="Polar residues" evidence="1">
    <location>
        <begin position="9"/>
        <end position="24"/>
    </location>
</feature>
<keyword evidence="3" id="KW-1185">Reference proteome</keyword>
<accession>A0AAN9RXK7</accession>
<organism evidence="2 3">
    <name type="scientific">Psophocarpus tetragonolobus</name>
    <name type="common">Winged bean</name>
    <name type="synonym">Dolichos tetragonolobus</name>
    <dbReference type="NCBI Taxonomy" id="3891"/>
    <lineage>
        <taxon>Eukaryota</taxon>
        <taxon>Viridiplantae</taxon>
        <taxon>Streptophyta</taxon>
        <taxon>Embryophyta</taxon>
        <taxon>Tracheophyta</taxon>
        <taxon>Spermatophyta</taxon>
        <taxon>Magnoliopsida</taxon>
        <taxon>eudicotyledons</taxon>
        <taxon>Gunneridae</taxon>
        <taxon>Pentapetalae</taxon>
        <taxon>rosids</taxon>
        <taxon>fabids</taxon>
        <taxon>Fabales</taxon>
        <taxon>Fabaceae</taxon>
        <taxon>Papilionoideae</taxon>
        <taxon>50 kb inversion clade</taxon>
        <taxon>NPAAA clade</taxon>
        <taxon>indigoferoid/millettioid clade</taxon>
        <taxon>Phaseoleae</taxon>
        <taxon>Psophocarpus</taxon>
    </lineage>
</organism>
<name>A0AAN9RXK7_PSOTE</name>
<comment type="caution">
    <text evidence="2">The sequence shown here is derived from an EMBL/GenBank/DDBJ whole genome shotgun (WGS) entry which is preliminary data.</text>
</comment>
<dbReference type="Proteomes" id="UP001386955">
    <property type="component" value="Unassembled WGS sequence"/>
</dbReference>
<reference evidence="2 3" key="1">
    <citation type="submission" date="2024-01" db="EMBL/GenBank/DDBJ databases">
        <title>The genomes of 5 underutilized Papilionoideae crops provide insights into root nodulation and disease resistanc.</title>
        <authorList>
            <person name="Jiang F."/>
        </authorList>
    </citation>
    <scope>NUCLEOTIDE SEQUENCE [LARGE SCALE GENOMIC DNA]</scope>
    <source>
        <strain evidence="2">DUOXIRENSHENG_FW03</strain>
        <tissue evidence="2">Leaves</tissue>
    </source>
</reference>
<proteinExistence type="predicted"/>
<evidence type="ECO:0000256" key="1">
    <source>
        <dbReference type="SAM" id="MobiDB-lite"/>
    </source>
</evidence>